<dbReference type="AlphaFoldDB" id="A0A068QQP8"/>
<dbReference type="Proteomes" id="UP000032721">
    <property type="component" value="Chromosome"/>
</dbReference>
<reference evidence="2 4" key="2">
    <citation type="submission" date="2019-07" db="EMBL/GenBank/DDBJ databases">
        <title>Genomic Encyclopedia of Type Strains, Phase I: the one thousand microbial genomes (KMG-I) project.</title>
        <authorList>
            <person name="Kyrpides N."/>
        </authorList>
    </citation>
    <scope>NUCLEOTIDE SEQUENCE [LARGE SCALE GENOMIC DNA]</scope>
    <source>
        <strain evidence="2 4">DSM 17909</strain>
    </source>
</reference>
<dbReference type="EMBL" id="FO704550">
    <property type="protein sequence ID" value="CDG17357.1"/>
    <property type="molecule type" value="Genomic_DNA"/>
</dbReference>
<accession>A0A068QQP8</accession>
<dbReference type="HOGENOM" id="CLU_2978277_0_0_6"/>
<dbReference type="EMBL" id="VNHN01000001">
    <property type="protein sequence ID" value="TYP17252.1"/>
    <property type="molecule type" value="Genomic_DNA"/>
</dbReference>
<dbReference type="STRING" id="351671.XDD1_1658"/>
<proteinExistence type="predicted"/>
<evidence type="ECO:0000313" key="4">
    <source>
        <dbReference type="Proteomes" id="UP000324170"/>
    </source>
</evidence>
<evidence type="ECO:0000313" key="3">
    <source>
        <dbReference type="Proteomes" id="UP000032721"/>
    </source>
</evidence>
<evidence type="ECO:0000313" key="1">
    <source>
        <dbReference type="EMBL" id="CDG17357.1"/>
    </source>
</evidence>
<reference evidence="1 3" key="1">
    <citation type="submission" date="2013-07" db="EMBL/GenBank/DDBJ databases">
        <authorList>
            <person name="Genoscope - CEA"/>
        </authorList>
    </citation>
    <scope>NUCLEOTIDE SEQUENCE [LARGE SCALE GENOMIC DNA]</scope>
    <source>
        <strain evidence="1">FRM16</strain>
        <strain evidence="3">FRM16 / DSM 17909</strain>
    </source>
</reference>
<protein>
    <submittedName>
        <fullName evidence="1">Uncharacterized protein</fullName>
    </submittedName>
</protein>
<name>A0A068QQP8_9GAMM</name>
<dbReference type="KEGG" id="xdo:XDD1_1658"/>
<dbReference type="Proteomes" id="UP000324170">
    <property type="component" value="Unassembled WGS sequence"/>
</dbReference>
<evidence type="ECO:0000313" key="2">
    <source>
        <dbReference type="EMBL" id="TYP17252.1"/>
    </source>
</evidence>
<gene>
    <name evidence="2" type="ORF">LY16_00136</name>
    <name evidence="1" type="ORF">XDD1_1658</name>
</gene>
<keyword evidence="4" id="KW-1185">Reference proteome</keyword>
<organism evidence="1 3">
    <name type="scientific">Xenorhabdus doucetiae</name>
    <dbReference type="NCBI Taxonomy" id="351671"/>
    <lineage>
        <taxon>Bacteria</taxon>
        <taxon>Pseudomonadati</taxon>
        <taxon>Pseudomonadota</taxon>
        <taxon>Gammaproteobacteria</taxon>
        <taxon>Enterobacterales</taxon>
        <taxon>Morganellaceae</taxon>
        <taxon>Xenorhabdus</taxon>
    </lineage>
</organism>
<sequence>MRCMSKDRKITNGPRLLEQIVEHTIVPISRIANKWGRPRDNSIPVISNPVHLSLHQSM</sequence>